<dbReference type="RefSeq" id="WP_135660027.1">
    <property type="nucleotide sequence ID" value="NZ_JAJUFJ010000001.1"/>
</dbReference>
<dbReference type="InterPro" id="IPR044005">
    <property type="entry name" value="DZR_2"/>
</dbReference>
<comment type="caution">
    <text evidence="4">The sequence shown here is derived from an EMBL/GenBank/DDBJ whole genome shotgun (WGS) entry which is preliminary data.</text>
</comment>
<dbReference type="CDD" id="cd06223">
    <property type="entry name" value="PRTases_typeI"/>
    <property type="match status" value="1"/>
</dbReference>
<accession>A0A4Z0YGP5</accession>
<protein>
    <submittedName>
        <fullName evidence="4">Ribose-phosphate pyrophosphokinase</fullName>
    </submittedName>
</protein>
<keyword evidence="5" id="KW-1185">Reference proteome</keyword>
<name>A0A4Z0YGP5_9FIRM</name>
<dbReference type="Gene3D" id="3.40.50.2020">
    <property type="match status" value="1"/>
</dbReference>
<evidence type="ECO:0000256" key="1">
    <source>
        <dbReference type="ARBA" id="ARBA00008007"/>
    </source>
</evidence>
<evidence type="ECO:0000313" key="4">
    <source>
        <dbReference type="EMBL" id="TGJ76102.1"/>
    </source>
</evidence>
<organism evidence="4 5">
    <name type="scientific">Caproiciproducens galactitolivorans</name>
    <dbReference type="NCBI Taxonomy" id="642589"/>
    <lineage>
        <taxon>Bacteria</taxon>
        <taxon>Bacillati</taxon>
        <taxon>Bacillota</taxon>
        <taxon>Clostridia</taxon>
        <taxon>Eubacteriales</taxon>
        <taxon>Acutalibacteraceae</taxon>
        <taxon>Caproiciproducens</taxon>
    </lineage>
</organism>
<dbReference type="InterPro" id="IPR051910">
    <property type="entry name" value="ComF/GntX_DNA_util-trans"/>
</dbReference>
<dbReference type="Proteomes" id="UP000297714">
    <property type="component" value="Unassembled WGS sequence"/>
</dbReference>
<dbReference type="Pfam" id="PF18912">
    <property type="entry name" value="DZR_2"/>
    <property type="match status" value="1"/>
</dbReference>
<dbReference type="InterPro" id="IPR000836">
    <property type="entry name" value="PRTase_dom"/>
</dbReference>
<feature type="domain" description="Double zinc ribbon" evidence="3">
    <location>
        <begin position="10"/>
        <end position="42"/>
    </location>
</feature>
<keyword evidence="4" id="KW-0808">Transferase</keyword>
<keyword evidence="4" id="KW-0418">Kinase</keyword>
<dbReference type="Pfam" id="PF00156">
    <property type="entry name" value="Pribosyltran"/>
    <property type="match status" value="1"/>
</dbReference>
<dbReference type="PANTHER" id="PTHR47505:SF1">
    <property type="entry name" value="DNA UTILIZATION PROTEIN YHGH"/>
    <property type="match status" value="1"/>
</dbReference>
<feature type="domain" description="Phosphoribosyltransferase" evidence="2">
    <location>
        <begin position="170"/>
        <end position="219"/>
    </location>
</feature>
<dbReference type="GO" id="GO:0016301">
    <property type="term" value="F:kinase activity"/>
    <property type="evidence" value="ECO:0007669"/>
    <property type="project" value="UniProtKB-KW"/>
</dbReference>
<dbReference type="OrthoDB" id="9779910at2"/>
<sequence>MKNKGIFAAVLNMIFPPRCAFCGEVILSGEKACGKCSKEIKTLNLTKRMVLPNLGKTVFCVSPFAYEYKIRVSLIQFKFYGRRDFADVYAETMAALVQKQFPEISFDFLTSVPISPKRKQGRGYNQSELLAKAISKCAFLPYNECLIKIKENREQHKLTEKERRTNVLGVYQVINKEKIAGKKILLIDDIVTTGATLSECAETLYQGGAEFVACAAVAQVPL</sequence>
<reference evidence="4 5" key="1">
    <citation type="submission" date="2019-04" db="EMBL/GenBank/DDBJ databases">
        <authorList>
            <person name="Poehlein A."/>
            <person name="Bengelsdorf F.R."/>
            <person name="Duerre P."/>
            <person name="Daniel R."/>
        </authorList>
    </citation>
    <scope>NUCLEOTIDE SEQUENCE [LARGE SCALE GENOMIC DNA]</scope>
    <source>
        <strain evidence="4 5">BS-1</strain>
    </source>
</reference>
<evidence type="ECO:0000259" key="2">
    <source>
        <dbReference type="Pfam" id="PF00156"/>
    </source>
</evidence>
<dbReference type="AlphaFoldDB" id="A0A4Z0YGP5"/>
<gene>
    <name evidence="4" type="primary">prs_2</name>
    <name evidence="4" type="ORF">CAGA_18230</name>
</gene>
<proteinExistence type="inferred from homology"/>
<comment type="similarity">
    <text evidence="1">Belongs to the ComF/GntX family.</text>
</comment>
<evidence type="ECO:0000313" key="5">
    <source>
        <dbReference type="Proteomes" id="UP000297714"/>
    </source>
</evidence>
<dbReference type="InterPro" id="IPR029057">
    <property type="entry name" value="PRTase-like"/>
</dbReference>
<dbReference type="EMBL" id="SRMQ01000008">
    <property type="protein sequence ID" value="TGJ76102.1"/>
    <property type="molecule type" value="Genomic_DNA"/>
</dbReference>
<dbReference type="SUPFAM" id="SSF53271">
    <property type="entry name" value="PRTase-like"/>
    <property type="match status" value="1"/>
</dbReference>
<dbReference type="PANTHER" id="PTHR47505">
    <property type="entry name" value="DNA UTILIZATION PROTEIN YHGH"/>
    <property type="match status" value="1"/>
</dbReference>
<evidence type="ECO:0000259" key="3">
    <source>
        <dbReference type="Pfam" id="PF18912"/>
    </source>
</evidence>